<name>A0ABQ1H9S5_9GAMM</name>
<proteinExistence type="predicted"/>
<evidence type="ECO:0000313" key="1">
    <source>
        <dbReference type="EMBL" id="GGA67078.1"/>
    </source>
</evidence>
<evidence type="ECO:0000313" key="2">
    <source>
        <dbReference type="Proteomes" id="UP000623419"/>
    </source>
</evidence>
<gene>
    <name evidence="1" type="ORF">GCM10011521_01470</name>
</gene>
<protein>
    <submittedName>
        <fullName evidence="1">Uncharacterized protein</fullName>
    </submittedName>
</protein>
<comment type="caution">
    <text evidence="1">The sequence shown here is derived from an EMBL/GenBank/DDBJ whole genome shotgun (WGS) entry which is preliminary data.</text>
</comment>
<dbReference type="RefSeq" id="WP_188660000.1">
    <property type="nucleotide sequence ID" value="NZ_BMKC01000001.1"/>
</dbReference>
<keyword evidence="2" id="KW-1185">Reference proteome</keyword>
<sequence>MNWSADQQQILGAMGYVLYRHGPAAEAAPEAGAVLPEGRLLQALRRAARRDDLDGLALPPFEKLRTDASAKRALWARLRAARRAR</sequence>
<dbReference type="Proteomes" id="UP000623419">
    <property type="component" value="Unassembled WGS sequence"/>
</dbReference>
<accession>A0ABQ1H9S5</accession>
<reference evidence="2" key="1">
    <citation type="journal article" date="2019" name="Int. J. Syst. Evol. Microbiol.">
        <title>The Global Catalogue of Microorganisms (GCM) 10K type strain sequencing project: providing services to taxonomists for standard genome sequencing and annotation.</title>
        <authorList>
            <consortium name="The Broad Institute Genomics Platform"/>
            <consortium name="The Broad Institute Genome Sequencing Center for Infectious Disease"/>
            <person name="Wu L."/>
            <person name="Ma J."/>
        </authorList>
    </citation>
    <scope>NUCLEOTIDE SEQUENCE [LARGE SCALE GENOMIC DNA]</scope>
    <source>
        <strain evidence="2">CGMCC 1.15905</strain>
    </source>
</reference>
<organism evidence="1 2">
    <name type="scientific">Arenimonas soli</name>
    <dbReference type="NCBI Taxonomy" id="2269504"/>
    <lineage>
        <taxon>Bacteria</taxon>
        <taxon>Pseudomonadati</taxon>
        <taxon>Pseudomonadota</taxon>
        <taxon>Gammaproteobacteria</taxon>
        <taxon>Lysobacterales</taxon>
        <taxon>Lysobacteraceae</taxon>
        <taxon>Arenimonas</taxon>
    </lineage>
</organism>
<dbReference type="EMBL" id="BMKC01000001">
    <property type="protein sequence ID" value="GGA67078.1"/>
    <property type="molecule type" value="Genomic_DNA"/>
</dbReference>